<name>A0AAN4ZRS1_9ENTE</name>
<reference evidence="3" key="1">
    <citation type="submission" date="2019-08" db="EMBL/GenBank/DDBJ databases">
        <authorList>
            <person name="Ishikawa M."/>
            <person name="Suzuki T."/>
            <person name="Matsutani M."/>
        </authorList>
    </citation>
    <scope>NUCLEOTIDE SEQUENCE</scope>
    <source>
        <strain evidence="3">7C1</strain>
        <strain evidence="2">8C4</strain>
    </source>
</reference>
<keyword evidence="5" id="KW-1185">Reference proteome</keyword>
<gene>
    <name evidence="2" type="ORF">TK11N_25050</name>
    <name evidence="3" type="ORF">TK2N_25000</name>
</gene>
<comment type="caution">
    <text evidence="3">The sequence shown here is derived from an EMBL/GenBank/DDBJ whole genome shotgun (WGS) entry which is preliminary data.</text>
</comment>
<feature type="domain" description="Transposase IS4-like" evidence="1">
    <location>
        <begin position="10"/>
        <end position="167"/>
    </location>
</feature>
<organism evidence="3 4">
    <name type="scientific">Tetragenococcus koreensis</name>
    <dbReference type="NCBI Taxonomy" id="290335"/>
    <lineage>
        <taxon>Bacteria</taxon>
        <taxon>Bacillati</taxon>
        <taxon>Bacillota</taxon>
        <taxon>Bacilli</taxon>
        <taxon>Lactobacillales</taxon>
        <taxon>Enterococcaceae</taxon>
        <taxon>Tetragenococcus</taxon>
    </lineage>
</organism>
<dbReference type="GO" id="GO:0004803">
    <property type="term" value="F:transposase activity"/>
    <property type="evidence" value="ECO:0007669"/>
    <property type="project" value="InterPro"/>
</dbReference>
<evidence type="ECO:0000313" key="4">
    <source>
        <dbReference type="Proteomes" id="UP000886597"/>
    </source>
</evidence>
<accession>A0AAN4ZRS1</accession>
<dbReference type="GO" id="GO:0003677">
    <property type="term" value="F:DNA binding"/>
    <property type="evidence" value="ECO:0007669"/>
    <property type="project" value="InterPro"/>
</dbReference>
<dbReference type="Proteomes" id="UP000886597">
    <property type="component" value="Unassembled WGS sequence"/>
</dbReference>
<protein>
    <recommendedName>
        <fullName evidence="1">Transposase IS4-like domain-containing protein</fullName>
    </recommendedName>
</protein>
<evidence type="ECO:0000313" key="3">
    <source>
        <dbReference type="EMBL" id="GEQ55656.1"/>
    </source>
</evidence>
<dbReference type="EMBL" id="BKBQ01000102">
    <property type="protein sequence ID" value="GEQ55656.1"/>
    <property type="molecule type" value="Genomic_DNA"/>
</dbReference>
<dbReference type="AlphaFoldDB" id="A0AAN4ZRS1"/>
<dbReference type="GO" id="GO:0006313">
    <property type="term" value="P:DNA transposition"/>
    <property type="evidence" value="ECO:0007669"/>
    <property type="project" value="InterPro"/>
</dbReference>
<proteinExistence type="predicted"/>
<sequence length="184" mass="21535">MPSWLAERCDHLSADKGYDGGKLREIIEDRGMKPIIDIVNHWQGESTRQYQDTDFVYTYKGEVYYVSHRGKLIRAQYKGYHAASDTLRYETHPKNGAGIHRVSIPRAEDPRVFNLIGRDSKKFQRYYNERSAVERVNGRIDRDYLFEDHRIRGLAKMKLHVTTTFCLMLAKKKRALAQEKRPAA</sequence>
<dbReference type="InterPro" id="IPR002559">
    <property type="entry name" value="Transposase_11"/>
</dbReference>
<dbReference type="EMBL" id="BKBO01000103">
    <property type="protein sequence ID" value="GEQ50653.1"/>
    <property type="molecule type" value="Genomic_DNA"/>
</dbReference>
<reference evidence="3" key="2">
    <citation type="journal article" date="2020" name="Int. Dairy J.">
        <title>Lactic acid bacterial diversity in Brie cheese focusing on salt concentration and pH of isolation medium and characterisation of halophilic and alkaliphilic lactic acid bacterial isolates.</title>
        <authorList>
            <person name="Unno R."/>
            <person name="Matsutani M."/>
            <person name="Suzuki T."/>
            <person name="Kodama K."/>
            <person name="Matsushita H."/>
            <person name="Yamasato K."/>
            <person name="Koizumi Y."/>
            <person name="Ishikawa M."/>
        </authorList>
    </citation>
    <scope>NUCLEOTIDE SEQUENCE</scope>
    <source>
        <strain evidence="3">7C1</strain>
        <strain evidence="2">8C4</strain>
    </source>
</reference>
<evidence type="ECO:0000313" key="5">
    <source>
        <dbReference type="Proteomes" id="UP000886607"/>
    </source>
</evidence>
<evidence type="ECO:0000313" key="2">
    <source>
        <dbReference type="EMBL" id="GEQ50653.1"/>
    </source>
</evidence>
<dbReference type="Pfam" id="PF01609">
    <property type="entry name" value="DDE_Tnp_1"/>
    <property type="match status" value="1"/>
</dbReference>
<dbReference type="Proteomes" id="UP000886607">
    <property type="component" value="Unassembled WGS sequence"/>
</dbReference>
<evidence type="ECO:0000259" key="1">
    <source>
        <dbReference type="Pfam" id="PF01609"/>
    </source>
</evidence>
<dbReference type="RefSeq" id="WP_202584579.1">
    <property type="nucleotide sequence ID" value="NZ_BKBO01000103.1"/>
</dbReference>